<dbReference type="Pfam" id="PF01551">
    <property type="entry name" value="Peptidase_M23"/>
    <property type="match status" value="1"/>
</dbReference>
<comment type="caution">
    <text evidence="4">The sequence shown here is derived from an EMBL/GenBank/DDBJ whole genome shotgun (WGS) entry which is preliminary data.</text>
</comment>
<dbReference type="Proteomes" id="UP000778523">
    <property type="component" value="Unassembled WGS sequence"/>
</dbReference>
<feature type="coiled-coil region" evidence="1">
    <location>
        <begin position="10"/>
        <end position="93"/>
    </location>
</feature>
<feature type="region of interest" description="Disordered" evidence="2">
    <location>
        <begin position="222"/>
        <end position="247"/>
    </location>
</feature>
<evidence type="ECO:0000313" key="5">
    <source>
        <dbReference type="Proteomes" id="UP000778523"/>
    </source>
</evidence>
<keyword evidence="5" id="KW-1185">Reference proteome</keyword>
<dbReference type="CDD" id="cd12797">
    <property type="entry name" value="M23_peptidase"/>
    <property type="match status" value="1"/>
</dbReference>
<dbReference type="InterPro" id="IPR050570">
    <property type="entry name" value="Cell_wall_metabolism_enzyme"/>
</dbReference>
<dbReference type="RefSeq" id="WP_170023078.1">
    <property type="nucleotide sequence ID" value="NZ_JABCSC020000005.1"/>
</dbReference>
<gene>
    <name evidence="4" type="ORF">HJ583_017265</name>
</gene>
<dbReference type="PANTHER" id="PTHR21666">
    <property type="entry name" value="PEPTIDASE-RELATED"/>
    <property type="match status" value="1"/>
</dbReference>
<evidence type="ECO:0000256" key="1">
    <source>
        <dbReference type="SAM" id="Coils"/>
    </source>
</evidence>
<proteinExistence type="predicted"/>
<dbReference type="Gene3D" id="6.10.250.3150">
    <property type="match status" value="1"/>
</dbReference>
<reference evidence="4 5" key="1">
    <citation type="submission" date="2020-06" db="EMBL/GenBank/DDBJ databases">
        <title>Draft genome of Uliginosibacterium sp. IMCC34675.</title>
        <authorList>
            <person name="Song J."/>
        </authorList>
    </citation>
    <scope>NUCLEOTIDE SEQUENCE [LARGE SCALE GENOMIC DNA]</scope>
    <source>
        <strain evidence="4 5">IMCC34675</strain>
    </source>
</reference>
<protein>
    <submittedName>
        <fullName evidence="4">Peptidoglycan DD-metalloendopeptidase family protein</fullName>
    </submittedName>
</protein>
<dbReference type="InterPro" id="IPR011055">
    <property type="entry name" value="Dup_hybrid_motif"/>
</dbReference>
<name>A0ABX2IQ11_9RHOO</name>
<dbReference type="InterPro" id="IPR016047">
    <property type="entry name" value="M23ase_b-sheet_dom"/>
</dbReference>
<dbReference type="PANTHER" id="PTHR21666:SF270">
    <property type="entry name" value="MUREIN HYDROLASE ACTIVATOR ENVC"/>
    <property type="match status" value="1"/>
</dbReference>
<organism evidence="4 5">
    <name type="scientific">Uliginosibacterium aquaticum</name>
    <dbReference type="NCBI Taxonomy" id="2731212"/>
    <lineage>
        <taxon>Bacteria</taxon>
        <taxon>Pseudomonadati</taxon>
        <taxon>Pseudomonadota</taxon>
        <taxon>Betaproteobacteria</taxon>
        <taxon>Rhodocyclales</taxon>
        <taxon>Zoogloeaceae</taxon>
        <taxon>Uliginosibacterium</taxon>
    </lineage>
</organism>
<keyword evidence="1" id="KW-0175">Coiled coil</keyword>
<evidence type="ECO:0000259" key="3">
    <source>
        <dbReference type="Pfam" id="PF01551"/>
    </source>
</evidence>
<feature type="compositionally biased region" description="Low complexity" evidence="2">
    <location>
        <begin position="226"/>
        <end position="239"/>
    </location>
</feature>
<sequence length="392" mass="43157">MSAGVRAAPADSKRSELSALREKIHSLQDEIARSEENKEEVADELAGSDKAISAAQRRLREISLLRQAAEAEIQGLREQQLALENEIAVLRKQLGDAVFRMYVEGGQGGARRFLSGDSPNQLSRDAYYLEQIARQRIVAIERARSMMQELAGVVAQAETRRTELLRLEQQRRGEQEGLQSERRKQREVLEQIASQLRGQRKQMQTLQRDEVRMEKLLRGLEKISRSRPSPAPRSVQSAPNKPSGKEELIPRVAGSDVEGGEFAARKGTLAWPVAGTIKARFGSPRAEGGTSWRGVFIKTAGGADVRAIASGKIAFADWLRGFGNLVIVDHGNGYMSVYGNNESLFKNPGDDVRAGEVLASAGSSGGLEESGLYFEIRHRGQPQDPAKWMAAK</sequence>
<dbReference type="EMBL" id="JABCSC020000005">
    <property type="protein sequence ID" value="NSL56784.1"/>
    <property type="molecule type" value="Genomic_DNA"/>
</dbReference>
<dbReference type="SUPFAM" id="SSF51261">
    <property type="entry name" value="Duplicated hybrid motif"/>
    <property type="match status" value="1"/>
</dbReference>
<accession>A0ABX2IQ11</accession>
<dbReference type="Gene3D" id="2.70.70.10">
    <property type="entry name" value="Glucose Permease (Domain IIA)"/>
    <property type="match status" value="1"/>
</dbReference>
<evidence type="ECO:0000313" key="4">
    <source>
        <dbReference type="EMBL" id="NSL56784.1"/>
    </source>
</evidence>
<evidence type="ECO:0000256" key="2">
    <source>
        <dbReference type="SAM" id="MobiDB-lite"/>
    </source>
</evidence>
<feature type="domain" description="M23ase beta-sheet core" evidence="3">
    <location>
        <begin position="291"/>
        <end position="385"/>
    </location>
</feature>